<comment type="similarity">
    <text evidence="1">Belongs to the NmrA-type oxidoreductase family.</text>
</comment>
<dbReference type="PANTHER" id="PTHR42748:SF14">
    <property type="entry name" value="SNOAL-LIKE DOMAIN-CONTAINING PROTEIN"/>
    <property type="match status" value="1"/>
</dbReference>
<dbReference type="AlphaFoldDB" id="A0A2K0UNB8"/>
<dbReference type="InterPro" id="IPR051164">
    <property type="entry name" value="NmrA-like_oxidored"/>
</dbReference>
<dbReference type="SUPFAM" id="SSF51735">
    <property type="entry name" value="NAD(P)-binding Rossmann-fold domains"/>
    <property type="match status" value="1"/>
</dbReference>
<dbReference type="InterPro" id="IPR036291">
    <property type="entry name" value="NAD(P)-bd_dom_sf"/>
</dbReference>
<dbReference type="GO" id="GO:0005634">
    <property type="term" value="C:nucleus"/>
    <property type="evidence" value="ECO:0007669"/>
    <property type="project" value="TreeGrafter"/>
</dbReference>
<keyword evidence="2" id="KW-0521">NADP</keyword>
<organism evidence="4 5">
    <name type="scientific">Trichoderma harzianum</name>
    <name type="common">Hypocrea lixii</name>
    <dbReference type="NCBI Taxonomy" id="5544"/>
    <lineage>
        <taxon>Eukaryota</taxon>
        <taxon>Fungi</taxon>
        <taxon>Dikarya</taxon>
        <taxon>Ascomycota</taxon>
        <taxon>Pezizomycotina</taxon>
        <taxon>Sordariomycetes</taxon>
        <taxon>Hypocreomycetidae</taxon>
        <taxon>Hypocreales</taxon>
        <taxon>Hypocreaceae</taxon>
        <taxon>Trichoderma</taxon>
    </lineage>
</organism>
<comment type="caution">
    <text evidence="4">The sequence shown here is derived from an EMBL/GenBank/DDBJ whole genome shotgun (WGS) entry which is preliminary data.</text>
</comment>
<feature type="domain" description="NmrA-like" evidence="3">
    <location>
        <begin position="42"/>
        <end position="302"/>
    </location>
</feature>
<evidence type="ECO:0000256" key="1">
    <source>
        <dbReference type="ARBA" id="ARBA00006328"/>
    </source>
</evidence>
<evidence type="ECO:0000256" key="2">
    <source>
        <dbReference type="ARBA" id="ARBA00022857"/>
    </source>
</evidence>
<dbReference type="Gene3D" id="3.40.50.720">
    <property type="entry name" value="NAD(P)-binding Rossmann-like Domain"/>
    <property type="match status" value="1"/>
</dbReference>
<dbReference type="Gene3D" id="3.90.25.10">
    <property type="entry name" value="UDP-galactose 4-epimerase, domain 1"/>
    <property type="match status" value="1"/>
</dbReference>
<accession>A0A2K0UNB8</accession>
<gene>
    <name evidence="4" type="ORF">THARTR1_01019</name>
</gene>
<name>A0A2K0UNB8_TRIHA</name>
<proteinExistence type="inferred from homology"/>
<dbReference type="OrthoDB" id="3358371at2759"/>
<sequence>MYMFTCRDDFQSVQQLQTKDVALCVDAAYKLQQLGPQFTMAQKRILVIGGTGAQGFAVVKALVEAKDPFTVRVLSRNPDSADVKETFKNYPQVELVKGSFMDFDSVERALQDCYGVFVNTDGFTVNEPDELWAGVRIFEIANTIPTLRHFVYSSIDYYLRLTNFDHRYAAHHTNGKGRVHTYLDGMTSPAHPDSKLVWSTIVTGPYNEDLIGGPCVPRIAADGTRVFRFPLGDGYFPFMTLQDCGAFALHMFQNREEWSGKTLLATSHFSSGKEIAETLSRVAGVKARYENITVQEWVDTLPYANAPVSSMYPDGITVGQNFSMWWTGFANSILKNVGTRDLVEMKRINPNLQSLEDWIRESKWDGIARQVLKGFKDGGITAEMQQLKAE</sequence>
<dbReference type="EMBL" id="MTYI01000009">
    <property type="protein sequence ID" value="PNP59273.1"/>
    <property type="molecule type" value="Genomic_DNA"/>
</dbReference>
<dbReference type="Proteomes" id="UP000236290">
    <property type="component" value="Unassembled WGS sequence"/>
</dbReference>
<evidence type="ECO:0000259" key="3">
    <source>
        <dbReference type="Pfam" id="PF05368"/>
    </source>
</evidence>
<dbReference type="Pfam" id="PF05368">
    <property type="entry name" value="NmrA"/>
    <property type="match status" value="1"/>
</dbReference>
<evidence type="ECO:0000313" key="5">
    <source>
        <dbReference type="Proteomes" id="UP000236290"/>
    </source>
</evidence>
<evidence type="ECO:0000313" key="4">
    <source>
        <dbReference type="EMBL" id="PNP59273.1"/>
    </source>
</evidence>
<dbReference type="InterPro" id="IPR008030">
    <property type="entry name" value="NmrA-like"/>
</dbReference>
<dbReference type="PANTHER" id="PTHR42748">
    <property type="entry name" value="NITROGEN METABOLITE REPRESSION PROTEIN NMRA FAMILY MEMBER"/>
    <property type="match status" value="1"/>
</dbReference>
<protein>
    <recommendedName>
        <fullName evidence="3">NmrA-like domain-containing protein</fullName>
    </recommendedName>
</protein>
<reference evidence="4 5" key="1">
    <citation type="submission" date="2017-02" db="EMBL/GenBank/DDBJ databases">
        <title>Genomes of Trichoderma spp. with biocontrol activity.</title>
        <authorList>
            <person name="Gardiner D."/>
            <person name="Kazan K."/>
            <person name="Vos C."/>
            <person name="Harvey P."/>
        </authorList>
    </citation>
    <scope>NUCLEOTIDE SEQUENCE [LARGE SCALE GENOMIC DNA]</scope>
    <source>
        <strain evidence="4 5">Tr1</strain>
    </source>
</reference>